<keyword evidence="7" id="KW-1185">Reference proteome</keyword>
<dbReference type="EMBL" id="SPNC01000088">
    <property type="protein sequence ID" value="TFH94764.1"/>
    <property type="molecule type" value="Genomic_DNA"/>
</dbReference>
<dbReference type="RefSeq" id="WP_083900360.1">
    <property type="nucleotide sequence ID" value="NZ_CP197400.1"/>
</dbReference>
<keyword evidence="1" id="KW-0004">4Fe-4S</keyword>
<dbReference type="PROSITE" id="PS00198">
    <property type="entry name" value="4FE4S_FER_1"/>
    <property type="match status" value="1"/>
</dbReference>
<evidence type="ECO:0000256" key="2">
    <source>
        <dbReference type="ARBA" id="ARBA00022723"/>
    </source>
</evidence>
<dbReference type="InterPro" id="IPR017896">
    <property type="entry name" value="4Fe4S_Fe-S-bd"/>
</dbReference>
<keyword evidence="4" id="KW-0411">Iron-sulfur</keyword>
<evidence type="ECO:0000256" key="4">
    <source>
        <dbReference type="ARBA" id="ARBA00023014"/>
    </source>
</evidence>
<dbReference type="OrthoDB" id="9804603at2"/>
<dbReference type="Gene3D" id="3.30.70.20">
    <property type="match status" value="1"/>
</dbReference>
<keyword evidence="3" id="KW-0408">Iron</keyword>
<evidence type="ECO:0000256" key="1">
    <source>
        <dbReference type="ARBA" id="ARBA00022485"/>
    </source>
</evidence>
<proteinExistence type="predicted"/>
<dbReference type="PANTHER" id="PTHR43687:SF4">
    <property type="entry name" value="BLR5484 PROTEIN"/>
    <property type="match status" value="1"/>
</dbReference>
<name>A0A4Y8WP63_9PORP</name>
<dbReference type="InterPro" id="IPR050572">
    <property type="entry name" value="Fe-S_Ferredoxin"/>
</dbReference>
<dbReference type="AlphaFoldDB" id="A0A4Y8WP63"/>
<comment type="caution">
    <text evidence="6">The sequence shown here is derived from an EMBL/GenBank/DDBJ whole genome shotgun (WGS) entry which is preliminary data.</text>
</comment>
<dbReference type="SUPFAM" id="SSF54862">
    <property type="entry name" value="4Fe-4S ferredoxins"/>
    <property type="match status" value="1"/>
</dbReference>
<dbReference type="GO" id="GO:0051539">
    <property type="term" value="F:4 iron, 4 sulfur cluster binding"/>
    <property type="evidence" value="ECO:0007669"/>
    <property type="project" value="UniProtKB-KW"/>
</dbReference>
<gene>
    <name evidence="6" type="ORF">E4P47_06235</name>
</gene>
<protein>
    <submittedName>
        <fullName evidence="6">4Fe-4S dicluster domain-containing protein</fullName>
    </submittedName>
</protein>
<evidence type="ECO:0000256" key="3">
    <source>
        <dbReference type="ARBA" id="ARBA00023004"/>
    </source>
</evidence>
<reference evidence="6 7" key="1">
    <citation type="submission" date="2019-03" db="EMBL/GenBank/DDBJ databases">
        <title>Porphyromonas levii Isolated from the Uterus of Dairy Cows.</title>
        <authorList>
            <person name="Francis A.M."/>
        </authorList>
    </citation>
    <scope>NUCLEOTIDE SEQUENCE [LARGE SCALE GENOMIC DNA]</scope>
    <source>
        <strain evidence="6 7">AF5678</strain>
    </source>
</reference>
<accession>A0A4Y8WP63</accession>
<feature type="domain" description="4Fe-4S ferredoxin-type" evidence="5">
    <location>
        <begin position="45"/>
        <end position="74"/>
    </location>
</feature>
<dbReference type="Pfam" id="PF12838">
    <property type="entry name" value="Fer4_7"/>
    <property type="match status" value="1"/>
</dbReference>
<sequence length="76" mass="8034">MTTTVKGTVVVDQVRCKGCNLCAVACPTGTLAMHPTEINDKGYHFSYMATPDTCIGCGNCGLVCPDGCITVYRAKK</sequence>
<dbReference type="InterPro" id="IPR017900">
    <property type="entry name" value="4Fe4S_Fe_S_CS"/>
</dbReference>
<dbReference type="GO" id="GO:0046872">
    <property type="term" value="F:metal ion binding"/>
    <property type="evidence" value="ECO:0007669"/>
    <property type="project" value="UniProtKB-KW"/>
</dbReference>
<dbReference type="STRING" id="1122973.GCA_000379925_00247"/>
<keyword evidence="2" id="KW-0479">Metal-binding</keyword>
<dbReference type="GeneID" id="66796561"/>
<dbReference type="PROSITE" id="PS51379">
    <property type="entry name" value="4FE4S_FER_2"/>
    <property type="match status" value="2"/>
</dbReference>
<dbReference type="Proteomes" id="UP000297225">
    <property type="component" value="Unassembled WGS sequence"/>
</dbReference>
<evidence type="ECO:0000313" key="7">
    <source>
        <dbReference type="Proteomes" id="UP000297225"/>
    </source>
</evidence>
<evidence type="ECO:0000313" key="6">
    <source>
        <dbReference type="EMBL" id="TFH94764.1"/>
    </source>
</evidence>
<evidence type="ECO:0000259" key="5">
    <source>
        <dbReference type="PROSITE" id="PS51379"/>
    </source>
</evidence>
<organism evidence="6 7">
    <name type="scientific">Porphyromonas levii</name>
    <dbReference type="NCBI Taxonomy" id="28114"/>
    <lineage>
        <taxon>Bacteria</taxon>
        <taxon>Pseudomonadati</taxon>
        <taxon>Bacteroidota</taxon>
        <taxon>Bacteroidia</taxon>
        <taxon>Bacteroidales</taxon>
        <taxon>Porphyromonadaceae</taxon>
        <taxon>Porphyromonas</taxon>
    </lineage>
</organism>
<dbReference type="PANTHER" id="PTHR43687">
    <property type="entry name" value="ADENYLYLSULFATE REDUCTASE, BETA SUBUNIT"/>
    <property type="match status" value="1"/>
</dbReference>
<feature type="domain" description="4Fe-4S ferredoxin-type" evidence="5">
    <location>
        <begin position="7"/>
        <end position="36"/>
    </location>
</feature>